<organism evidence="2 3">
    <name type="scientific">Hymenobacter arizonensis</name>
    <name type="common">Siccationidurans arizonensis</name>
    <dbReference type="NCBI Taxonomy" id="1227077"/>
    <lineage>
        <taxon>Bacteria</taxon>
        <taxon>Pseudomonadati</taxon>
        <taxon>Bacteroidota</taxon>
        <taxon>Cytophagia</taxon>
        <taxon>Cytophagales</taxon>
        <taxon>Hymenobacteraceae</taxon>
        <taxon>Hymenobacter</taxon>
    </lineage>
</organism>
<feature type="chain" id="PRO_5011751156" description="Outer membrane lipoprotein-sorting protein" evidence="1">
    <location>
        <begin position="22"/>
        <end position="248"/>
    </location>
</feature>
<accession>A0A1I5UTI9</accession>
<dbReference type="RefSeq" id="WP_092669687.1">
    <property type="nucleotide sequence ID" value="NZ_FOXS01000001.1"/>
</dbReference>
<name>A0A1I5UTI9_HYMAR</name>
<gene>
    <name evidence="2" type="ORF">SAMN04515668_1065</name>
</gene>
<proteinExistence type="predicted"/>
<dbReference type="EMBL" id="FOXS01000001">
    <property type="protein sequence ID" value="SFP98498.1"/>
    <property type="molecule type" value="Genomic_DNA"/>
</dbReference>
<sequence length="248" mass="27336">MNIRFLPLSAFLFLAAGTAYGQAGSLGKDAATVQANMATIASGSSLRVEGATSLGVVGSPYADSRWLTALLTLNNGMPLAPVPLKYDVLQHRLLMLDAKHPKDSLLLDDHQVVRFVLQEPASARGPARQREFRRFREAPQQHHRPDYVEVLHEGSYTLLKHYVKTVKKADYYGAYSQDRRTDEIEDKSTYYLLSPEARLAPVKLNLKTLQSAAPPLAAALKTTADTQKPKTEAQWVSVLQAADPKPAK</sequence>
<feature type="signal peptide" evidence="1">
    <location>
        <begin position="1"/>
        <end position="21"/>
    </location>
</feature>
<evidence type="ECO:0000313" key="2">
    <source>
        <dbReference type="EMBL" id="SFP98498.1"/>
    </source>
</evidence>
<evidence type="ECO:0000256" key="1">
    <source>
        <dbReference type="SAM" id="SignalP"/>
    </source>
</evidence>
<evidence type="ECO:0000313" key="3">
    <source>
        <dbReference type="Proteomes" id="UP000199029"/>
    </source>
</evidence>
<keyword evidence="1" id="KW-0732">Signal</keyword>
<dbReference type="Proteomes" id="UP000199029">
    <property type="component" value="Unassembled WGS sequence"/>
</dbReference>
<dbReference type="AlphaFoldDB" id="A0A1I5UTI9"/>
<dbReference type="OrthoDB" id="934917at2"/>
<protein>
    <recommendedName>
        <fullName evidence="4">Outer membrane lipoprotein-sorting protein</fullName>
    </recommendedName>
</protein>
<reference evidence="3" key="1">
    <citation type="submission" date="2016-10" db="EMBL/GenBank/DDBJ databases">
        <authorList>
            <person name="Varghese N."/>
            <person name="Submissions S."/>
        </authorList>
    </citation>
    <scope>NUCLEOTIDE SEQUENCE [LARGE SCALE GENOMIC DNA]</scope>
    <source>
        <strain evidence="3">OR362-8,ATCC BAA-1266,JCM 13504</strain>
    </source>
</reference>
<keyword evidence="3" id="KW-1185">Reference proteome</keyword>
<evidence type="ECO:0008006" key="4">
    <source>
        <dbReference type="Google" id="ProtNLM"/>
    </source>
</evidence>